<dbReference type="NCBIfam" id="TIGR00566">
    <property type="entry name" value="trpG_papA"/>
    <property type="match status" value="1"/>
</dbReference>
<name>A0A940PF42_9ENTE</name>
<protein>
    <submittedName>
        <fullName evidence="3">Aminodeoxychorismate/anthranilate synthase component II</fullName>
    </submittedName>
</protein>
<dbReference type="AlphaFoldDB" id="A0A940PF42"/>
<keyword evidence="4" id="KW-1185">Reference proteome</keyword>
<dbReference type="PANTHER" id="PTHR43418">
    <property type="entry name" value="MULTIFUNCTIONAL TRYPTOPHAN BIOSYNTHESIS PROTEIN-RELATED"/>
    <property type="match status" value="1"/>
</dbReference>
<dbReference type="PANTHER" id="PTHR43418:SF8">
    <property type="entry name" value="SYNTHASE COMPONENT II, PUTATIVE-RELATED"/>
    <property type="match status" value="1"/>
</dbReference>
<dbReference type="PROSITE" id="PS51273">
    <property type="entry name" value="GATASE_TYPE_1"/>
    <property type="match status" value="1"/>
</dbReference>
<dbReference type="GO" id="GO:0000162">
    <property type="term" value="P:L-tryptophan biosynthetic process"/>
    <property type="evidence" value="ECO:0007669"/>
    <property type="project" value="TreeGrafter"/>
</dbReference>
<dbReference type="GO" id="GO:0005829">
    <property type="term" value="C:cytosol"/>
    <property type="evidence" value="ECO:0007669"/>
    <property type="project" value="TreeGrafter"/>
</dbReference>
<dbReference type="PRINTS" id="PR00099">
    <property type="entry name" value="CPSGATASE"/>
</dbReference>
<evidence type="ECO:0000313" key="4">
    <source>
        <dbReference type="Proteomes" id="UP000674938"/>
    </source>
</evidence>
<reference evidence="3" key="1">
    <citation type="submission" date="2020-12" db="EMBL/GenBank/DDBJ databases">
        <title>Vagococcus allomyrinae sp. nov. and Enterococcus lavae sp. nov., isolated from the larvae of Allomyrina dichotoma.</title>
        <authorList>
            <person name="Lee S.D."/>
        </authorList>
    </citation>
    <scope>NUCLEOTIDE SEQUENCE</scope>
    <source>
        <strain evidence="3">BWB3-3</strain>
    </source>
</reference>
<dbReference type="InterPro" id="IPR050472">
    <property type="entry name" value="Anth_synth/Amidotransfase"/>
</dbReference>
<dbReference type="Proteomes" id="UP000674938">
    <property type="component" value="Unassembled WGS sequence"/>
</dbReference>
<accession>A0A940PF42</accession>
<dbReference type="CDD" id="cd01743">
    <property type="entry name" value="GATase1_Anthranilate_Synthase"/>
    <property type="match status" value="1"/>
</dbReference>
<keyword evidence="1" id="KW-0315">Glutamine amidotransferase</keyword>
<dbReference type="InterPro" id="IPR017926">
    <property type="entry name" value="GATASE"/>
</dbReference>
<organism evidence="3 4">
    <name type="scientific">Vagococcus allomyrinae</name>
    <dbReference type="NCBI Taxonomy" id="2794353"/>
    <lineage>
        <taxon>Bacteria</taxon>
        <taxon>Bacillati</taxon>
        <taxon>Bacillota</taxon>
        <taxon>Bacilli</taxon>
        <taxon>Lactobacillales</taxon>
        <taxon>Enterococcaceae</taxon>
        <taxon>Vagococcus</taxon>
    </lineage>
</organism>
<feature type="domain" description="Glutamine amidotransferase" evidence="2">
    <location>
        <begin position="3"/>
        <end position="185"/>
    </location>
</feature>
<dbReference type="InterPro" id="IPR029062">
    <property type="entry name" value="Class_I_gatase-like"/>
</dbReference>
<dbReference type="PRINTS" id="PR00096">
    <property type="entry name" value="GATASE"/>
</dbReference>
<evidence type="ECO:0000256" key="1">
    <source>
        <dbReference type="ARBA" id="ARBA00022962"/>
    </source>
</evidence>
<dbReference type="SUPFAM" id="SSF52317">
    <property type="entry name" value="Class I glutamine amidotransferase-like"/>
    <property type="match status" value="1"/>
</dbReference>
<comment type="caution">
    <text evidence="3">The sequence shown here is derived from an EMBL/GenBank/DDBJ whole genome shotgun (WGS) entry which is preliminary data.</text>
</comment>
<dbReference type="Gene3D" id="3.40.50.880">
    <property type="match status" value="1"/>
</dbReference>
<dbReference type="Pfam" id="PF00117">
    <property type="entry name" value="GATase"/>
    <property type="match status" value="1"/>
</dbReference>
<dbReference type="PRINTS" id="PR00097">
    <property type="entry name" value="ANTSNTHASEII"/>
</dbReference>
<evidence type="ECO:0000259" key="2">
    <source>
        <dbReference type="Pfam" id="PF00117"/>
    </source>
</evidence>
<dbReference type="EMBL" id="JAEEGA010000007">
    <property type="protein sequence ID" value="MBP1041678.1"/>
    <property type="molecule type" value="Genomic_DNA"/>
</dbReference>
<sequence>MILLVDNYDSFTYNLHHYLSPFGEVIVRRNDAEDLLEIAEQADGIVFSPGPGRPEDAGEMKDLIARYAELKPLLGICLGHQAIAQHYGGLITQAKEIRHGKVSTMICQETDTLLKGLPQEFAIMRYHSLILHPDTLPASLMVIGVATDDQEIMALKHRELPVYGLQFHPESIGTKYGQDLLKNFMTLIIEKEGTANGPINEII</sequence>
<dbReference type="RefSeq" id="WP_209527981.1">
    <property type="nucleotide sequence ID" value="NZ_JAEEGA010000007.1"/>
</dbReference>
<proteinExistence type="predicted"/>
<evidence type="ECO:0000313" key="3">
    <source>
        <dbReference type="EMBL" id="MBP1041678.1"/>
    </source>
</evidence>
<gene>
    <name evidence="3" type="ORF">I6N95_11730</name>
</gene>
<dbReference type="InterPro" id="IPR006221">
    <property type="entry name" value="TrpG/PapA_dom"/>
</dbReference>
<dbReference type="FunFam" id="3.40.50.880:FF:000003">
    <property type="entry name" value="Anthranilate synthase component II"/>
    <property type="match status" value="1"/>
</dbReference>
<dbReference type="GO" id="GO:0004049">
    <property type="term" value="F:anthranilate synthase activity"/>
    <property type="evidence" value="ECO:0007669"/>
    <property type="project" value="TreeGrafter"/>
</dbReference>